<dbReference type="GO" id="GO:0005886">
    <property type="term" value="C:plasma membrane"/>
    <property type="evidence" value="ECO:0007669"/>
    <property type="project" value="TreeGrafter"/>
</dbReference>
<dbReference type="Gene3D" id="3.40.1110.10">
    <property type="entry name" value="Calcium-transporting ATPase, cytoplasmic domain N"/>
    <property type="match status" value="2"/>
</dbReference>
<dbReference type="GO" id="GO:0046872">
    <property type="term" value="F:metal ion binding"/>
    <property type="evidence" value="ECO:0007669"/>
    <property type="project" value="UniProtKB-KW"/>
</dbReference>
<evidence type="ECO:0000256" key="2">
    <source>
        <dbReference type="ARBA" id="ARBA00022692"/>
    </source>
</evidence>
<dbReference type="InterPro" id="IPR006068">
    <property type="entry name" value="ATPase_P-typ_cation-transptr_C"/>
</dbReference>
<feature type="transmembrane region" description="Helical" evidence="8">
    <location>
        <begin position="831"/>
        <end position="850"/>
    </location>
</feature>
<evidence type="ECO:0000259" key="9">
    <source>
        <dbReference type="Pfam" id="PF00122"/>
    </source>
</evidence>
<evidence type="ECO:0000256" key="3">
    <source>
        <dbReference type="ARBA" id="ARBA00022723"/>
    </source>
</evidence>
<accession>A0AAD4P0S4</accession>
<comment type="caution">
    <text evidence="11">The sequence shown here is derived from an EMBL/GenBank/DDBJ whole genome shotgun (WGS) entry which is preliminary data.</text>
</comment>
<dbReference type="InterPro" id="IPR059000">
    <property type="entry name" value="ATPase_P-type_domA"/>
</dbReference>
<feature type="transmembrane region" description="Helical" evidence="8">
    <location>
        <begin position="109"/>
        <end position="126"/>
    </location>
</feature>
<keyword evidence="6 8" id="KW-1133">Transmembrane helix</keyword>
<keyword evidence="4" id="KW-0106">Calcium</keyword>
<dbReference type="SUPFAM" id="SSF81665">
    <property type="entry name" value="Calcium ATPase, transmembrane domain M"/>
    <property type="match status" value="1"/>
</dbReference>
<dbReference type="Pfam" id="PF00122">
    <property type="entry name" value="E1-E2_ATPase"/>
    <property type="match status" value="1"/>
</dbReference>
<dbReference type="SUPFAM" id="SSF81660">
    <property type="entry name" value="Metal cation-transporting ATPase, ATP-binding domain N"/>
    <property type="match status" value="1"/>
</dbReference>
<feature type="domain" description="P-type ATPase A" evidence="9">
    <location>
        <begin position="173"/>
        <end position="266"/>
    </location>
</feature>
<dbReference type="AlphaFoldDB" id="A0AAD4P0S4"/>
<proteinExistence type="predicted"/>
<dbReference type="SUPFAM" id="SSF56784">
    <property type="entry name" value="HAD-like"/>
    <property type="match status" value="1"/>
</dbReference>
<evidence type="ECO:0000313" key="12">
    <source>
        <dbReference type="Proteomes" id="UP001190926"/>
    </source>
</evidence>
<evidence type="ECO:0000256" key="7">
    <source>
        <dbReference type="ARBA" id="ARBA00023136"/>
    </source>
</evidence>
<dbReference type="InterPro" id="IPR023298">
    <property type="entry name" value="ATPase_P-typ_TM_dom_sf"/>
</dbReference>
<feature type="transmembrane region" description="Helical" evidence="8">
    <location>
        <begin position="292"/>
        <end position="312"/>
    </location>
</feature>
<dbReference type="InterPro" id="IPR008250">
    <property type="entry name" value="ATPase_P-typ_transduc_dom_A_sf"/>
</dbReference>
<dbReference type="InterPro" id="IPR036412">
    <property type="entry name" value="HAD-like_sf"/>
</dbReference>
<organism evidence="11 12">
    <name type="scientific">Perilla frutescens var. hirtella</name>
    <name type="common">Perilla citriodora</name>
    <name type="synonym">Perilla setoyensis</name>
    <dbReference type="NCBI Taxonomy" id="608512"/>
    <lineage>
        <taxon>Eukaryota</taxon>
        <taxon>Viridiplantae</taxon>
        <taxon>Streptophyta</taxon>
        <taxon>Embryophyta</taxon>
        <taxon>Tracheophyta</taxon>
        <taxon>Spermatophyta</taxon>
        <taxon>Magnoliopsida</taxon>
        <taxon>eudicotyledons</taxon>
        <taxon>Gunneridae</taxon>
        <taxon>Pentapetalae</taxon>
        <taxon>asterids</taxon>
        <taxon>lamiids</taxon>
        <taxon>Lamiales</taxon>
        <taxon>Lamiaceae</taxon>
        <taxon>Nepetoideae</taxon>
        <taxon>Elsholtzieae</taxon>
        <taxon>Perilla</taxon>
    </lineage>
</organism>
<dbReference type="InterPro" id="IPR023299">
    <property type="entry name" value="ATPase_P-typ_cyto_dom_N"/>
</dbReference>
<dbReference type="PANTHER" id="PTHR24093:SF432">
    <property type="entry name" value="CALCIUM-TRANSPORTING ATPASE 12, PLASMA MEMBRANE-TYPE-LIKE"/>
    <property type="match status" value="1"/>
</dbReference>
<dbReference type="Pfam" id="PF13246">
    <property type="entry name" value="Cation_ATPase"/>
    <property type="match status" value="1"/>
</dbReference>
<dbReference type="GO" id="GO:0005388">
    <property type="term" value="F:P-type calcium transporter activity"/>
    <property type="evidence" value="ECO:0007669"/>
    <property type="project" value="TreeGrafter"/>
</dbReference>
<evidence type="ECO:0000256" key="5">
    <source>
        <dbReference type="ARBA" id="ARBA00022842"/>
    </source>
</evidence>
<protein>
    <submittedName>
        <fullName evidence="11">Uncharacterized protein</fullName>
    </submittedName>
</protein>
<keyword evidence="5" id="KW-0460">Magnesium</keyword>
<evidence type="ECO:0000259" key="10">
    <source>
        <dbReference type="Pfam" id="PF00689"/>
    </source>
</evidence>
<dbReference type="Proteomes" id="UP001190926">
    <property type="component" value="Unassembled WGS sequence"/>
</dbReference>
<feature type="domain" description="Cation-transporting P-type ATPase C-terminal" evidence="10">
    <location>
        <begin position="785"/>
        <end position="960"/>
    </location>
</feature>
<dbReference type="EMBL" id="SDAM02001188">
    <property type="protein sequence ID" value="KAH6822713.1"/>
    <property type="molecule type" value="Genomic_DNA"/>
</dbReference>
<evidence type="ECO:0000256" key="4">
    <source>
        <dbReference type="ARBA" id="ARBA00022837"/>
    </source>
</evidence>
<sequence length="962" mass="106054">MHSNPHLNLQYDQLQHQVGGPDQFLITREMLAEVVETNSGEALQRCGGVDSIVSALRSNVDAGILGDQGDLHFRRQAFGSNSTPLRRPPPPTTIFKHIKHLFSHAFKDSTILLLLCCATLSLAIGVKTNGAAEGFIDGAMILLAISLVVSFGGLVRFFKARLTMIKIKKSANKEISVVRNGVACKILESELLVGDIVWLQSGDRVPADGILINGGDSFQLNDGDLGRNTCSNISSLFTGSRVVEGWCRMVVTAVGDNTERSKLMKSIGDDDHHHRLQLLDAIEETNSKLEKIWLSLSLIILLVQFVRCFVMRPVQADKDPSFDTKNTVEDLMKESMQVMKERKLMKANSLITMLCVLLFASRDGLSLAVFITLVYASNRMKFKFDAIVHHLQSSAAVGSITTVCTCKTVDLALNHAKMADLWIGVDLVIDIDQLSTEILDALRRGILVHMSRADESRVEEISLVTWARAVLRLNTDLDEDDFHRDTNMDMNLRPFSIVERESKEDHKVLHVHCKGPPKLILSICSHYYTIHGKIETLDANKKAAFLQIVDNNIGCGQRCFAFAYKRVIEEEDEDEDEDADKVDTLKTSESDLTLLGFVCLKNPYSGNVMEAIEDCKKSGVEVKLIVDDDINTARIMAVNSGILNSDDESSGGVIEAVDFRRSSDSDRMIMVDNIRVMANASPADKLLMVQCLRQKSRIVSAAAAATRDSPLLKEADVGISMGDGDRDGDGDIIVPSNNFSRIPVIVNLGRRVCRDLEKFMQLQLTMEISAFTVNIISLVATRKEALSSFEVLWVNLVVEILGAVAVAVATIDVGWSNRVHGSSGIINRGMWRSVAVQCLFQVAAMVAMVVKGKTLFEVNESALEIMVFNCYAFCQVFMLIPAAAVELERDGGDVVAGVFRGRRRSCCLFLGIVAITGVLQVVVVEIMGVVDHRKRLEVKQWCICIGIASFSLPLNCAANWIN</sequence>
<feature type="transmembrane region" description="Helical" evidence="8">
    <location>
        <begin position="138"/>
        <end position="158"/>
    </location>
</feature>
<name>A0AAD4P0S4_PERFH</name>
<comment type="subcellular location">
    <subcellularLocation>
        <location evidence="1">Membrane</location>
    </subcellularLocation>
</comment>
<dbReference type="GO" id="GO:0000166">
    <property type="term" value="F:nucleotide binding"/>
    <property type="evidence" value="ECO:0007669"/>
    <property type="project" value="InterPro"/>
</dbReference>
<feature type="transmembrane region" description="Helical" evidence="8">
    <location>
        <begin position="862"/>
        <end position="884"/>
    </location>
</feature>
<evidence type="ECO:0000256" key="6">
    <source>
        <dbReference type="ARBA" id="ARBA00022989"/>
    </source>
</evidence>
<gene>
    <name evidence="11" type="ORF">C2S53_003540</name>
</gene>
<evidence type="ECO:0000256" key="1">
    <source>
        <dbReference type="ARBA" id="ARBA00004370"/>
    </source>
</evidence>
<keyword evidence="12" id="KW-1185">Reference proteome</keyword>
<dbReference type="Pfam" id="PF00689">
    <property type="entry name" value="Cation_ATPase_C"/>
    <property type="match status" value="1"/>
</dbReference>
<dbReference type="SUPFAM" id="SSF81653">
    <property type="entry name" value="Calcium ATPase, transduction domain A"/>
    <property type="match status" value="1"/>
</dbReference>
<feature type="transmembrane region" description="Helical" evidence="8">
    <location>
        <begin position="350"/>
        <end position="376"/>
    </location>
</feature>
<keyword evidence="3" id="KW-0479">Metal-binding</keyword>
<feature type="transmembrane region" description="Helical" evidence="8">
    <location>
        <begin position="908"/>
        <end position="929"/>
    </location>
</feature>
<evidence type="ECO:0000256" key="8">
    <source>
        <dbReference type="SAM" id="Phobius"/>
    </source>
</evidence>
<dbReference type="InterPro" id="IPR023214">
    <property type="entry name" value="HAD_sf"/>
</dbReference>
<dbReference type="Gene3D" id="2.70.150.10">
    <property type="entry name" value="Calcium-transporting ATPase, cytoplasmic transduction domain A"/>
    <property type="match status" value="1"/>
</dbReference>
<feature type="transmembrane region" description="Helical" evidence="8">
    <location>
        <begin position="791"/>
        <end position="811"/>
    </location>
</feature>
<evidence type="ECO:0000313" key="11">
    <source>
        <dbReference type="EMBL" id="KAH6822713.1"/>
    </source>
</evidence>
<dbReference type="PANTHER" id="PTHR24093">
    <property type="entry name" value="CATION TRANSPORTING ATPASE"/>
    <property type="match status" value="1"/>
</dbReference>
<dbReference type="Gene3D" id="1.20.1110.10">
    <property type="entry name" value="Calcium-transporting ATPase, transmembrane domain"/>
    <property type="match status" value="2"/>
</dbReference>
<keyword evidence="7 8" id="KW-0472">Membrane</keyword>
<dbReference type="Gene3D" id="3.40.50.1000">
    <property type="entry name" value="HAD superfamily/HAD-like"/>
    <property type="match status" value="2"/>
</dbReference>
<reference evidence="11 12" key="1">
    <citation type="journal article" date="2021" name="Nat. Commun.">
        <title>Incipient diploidization of the medicinal plant Perilla within 10,000 years.</title>
        <authorList>
            <person name="Zhang Y."/>
            <person name="Shen Q."/>
            <person name="Leng L."/>
            <person name="Zhang D."/>
            <person name="Chen S."/>
            <person name="Shi Y."/>
            <person name="Ning Z."/>
            <person name="Chen S."/>
        </authorList>
    </citation>
    <scope>NUCLEOTIDE SEQUENCE [LARGE SCALE GENOMIC DNA]</scope>
    <source>
        <strain evidence="12">cv. PC099</strain>
    </source>
</reference>
<keyword evidence="2 8" id="KW-0812">Transmembrane</keyword>